<name>A0AAD9IYR2_9ANNE</name>
<proteinExistence type="predicted"/>
<organism evidence="2 3">
    <name type="scientific">Paralvinella palmiformis</name>
    <dbReference type="NCBI Taxonomy" id="53620"/>
    <lineage>
        <taxon>Eukaryota</taxon>
        <taxon>Metazoa</taxon>
        <taxon>Spiralia</taxon>
        <taxon>Lophotrochozoa</taxon>
        <taxon>Annelida</taxon>
        <taxon>Polychaeta</taxon>
        <taxon>Sedentaria</taxon>
        <taxon>Canalipalpata</taxon>
        <taxon>Terebellida</taxon>
        <taxon>Terebelliformia</taxon>
        <taxon>Alvinellidae</taxon>
        <taxon>Paralvinella</taxon>
    </lineage>
</organism>
<dbReference type="AlphaFoldDB" id="A0AAD9IYR2"/>
<reference evidence="2" key="1">
    <citation type="journal article" date="2023" name="Mol. Biol. Evol.">
        <title>Third-Generation Sequencing Reveals the Adaptive Role of the Epigenome in Three Deep-Sea Polychaetes.</title>
        <authorList>
            <person name="Perez M."/>
            <person name="Aroh O."/>
            <person name="Sun Y."/>
            <person name="Lan Y."/>
            <person name="Juniper S.K."/>
            <person name="Young C.R."/>
            <person name="Angers B."/>
            <person name="Qian P.Y."/>
        </authorList>
    </citation>
    <scope>NUCLEOTIDE SEQUENCE</scope>
    <source>
        <strain evidence="2">P08H-3</strain>
    </source>
</reference>
<feature type="non-terminal residue" evidence="2">
    <location>
        <position position="1"/>
    </location>
</feature>
<dbReference type="Proteomes" id="UP001208570">
    <property type="component" value="Unassembled WGS sequence"/>
</dbReference>
<gene>
    <name evidence="2" type="ORF">LSH36_853g01019</name>
</gene>
<evidence type="ECO:0000259" key="1">
    <source>
        <dbReference type="Pfam" id="PF03184"/>
    </source>
</evidence>
<keyword evidence="3" id="KW-1185">Reference proteome</keyword>
<evidence type="ECO:0000313" key="2">
    <source>
        <dbReference type="EMBL" id="KAK2143339.1"/>
    </source>
</evidence>
<accession>A0AAD9IYR2</accession>
<protein>
    <recommendedName>
        <fullName evidence="1">DDE-1 domain-containing protein</fullName>
    </recommendedName>
</protein>
<dbReference type="EMBL" id="JAODUP010000853">
    <property type="protein sequence ID" value="KAK2143339.1"/>
    <property type="molecule type" value="Genomic_DNA"/>
</dbReference>
<dbReference type="Pfam" id="PF03184">
    <property type="entry name" value="DDE_1"/>
    <property type="match status" value="1"/>
</dbReference>
<feature type="domain" description="DDE-1" evidence="1">
    <location>
        <begin position="48"/>
        <end position="120"/>
    </location>
</feature>
<evidence type="ECO:0000313" key="3">
    <source>
        <dbReference type="Proteomes" id="UP001208570"/>
    </source>
</evidence>
<comment type="caution">
    <text evidence="2">The sequence shown here is derived from an EMBL/GenBank/DDBJ whole genome shotgun (WGS) entry which is preliminary data.</text>
</comment>
<dbReference type="InterPro" id="IPR004875">
    <property type="entry name" value="DDE_SF_endonuclease_dom"/>
</dbReference>
<dbReference type="GO" id="GO:0003676">
    <property type="term" value="F:nucleic acid binding"/>
    <property type="evidence" value="ECO:0007669"/>
    <property type="project" value="InterPro"/>
</dbReference>
<sequence length="136" mass="15306">AALTPSYIFPRDTIGTTCYLVPHFGSLGLATPSALVNSDELYVVLNDFIKPVNVSKYNTPILVIDNHENHVTLGTINATRENGVIIFSFLIHCTHLTQPLDVSIYSTFIRYYNATCTDLFTQSPRTGTYHLRHYRP</sequence>